<dbReference type="EMBL" id="WLYK01000008">
    <property type="protein sequence ID" value="MTD15838.1"/>
    <property type="molecule type" value="Genomic_DNA"/>
</dbReference>
<protein>
    <recommendedName>
        <fullName evidence="5">Capsular polysaccharide biosynthesis protein</fullName>
    </recommendedName>
</protein>
<feature type="region of interest" description="Disordered" evidence="1">
    <location>
        <begin position="241"/>
        <end position="306"/>
    </location>
</feature>
<keyword evidence="2" id="KW-0472">Membrane</keyword>
<organism evidence="3 4">
    <name type="scientific">Nakamurella alba</name>
    <dbReference type="NCBI Taxonomy" id="2665158"/>
    <lineage>
        <taxon>Bacteria</taxon>
        <taxon>Bacillati</taxon>
        <taxon>Actinomycetota</taxon>
        <taxon>Actinomycetes</taxon>
        <taxon>Nakamurellales</taxon>
        <taxon>Nakamurellaceae</taxon>
        <taxon>Nakamurella</taxon>
    </lineage>
</organism>
<keyword evidence="2" id="KW-1133">Transmembrane helix</keyword>
<dbReference type="AlphaFoldDB" id="A0A7K1FNW5"/>
<comment type="caution">
    <text evidence="3">The sequence shown here is derived from an EMBL/GenBank/DDBJ whole genome shotgun (WGS) entry which is preliminary data.</text>
</comment>
<proteinExistence type="predicted"/>
<reference evidence="3 4" key="1">
    <citation type="submission" date="2019-11" db="EMBL/GenBank/DDBJ databases">
        <authorList>
            <person name="Jiang L.-Q."/>
        </authorList>
    </citation>
    <scope>NUCLEOTIDE SEQUENCE [LARGE SCALE GENOMIC DNA]</scope>
    <source>
        <strain evidence="3 4">YIM 132087</strain>
    </source>
</reference>
<evidence type="ECO:0000313" key="3">
    <source>
        <dbReference type="EMBL" id="MTD15838.1"/>
    </source>
</evidence>
<accession>A0A7K1FNW5</accession>
<dbReference type="Proteomes" id="UP000460221">
    <property type="component" value="Unassembled WGS sequence"/>
</dbReference>
<keyword evidence="2" id="KW-0812">Transmembrane</keyword>
<dbReference type="RefSeq" id="WP_154769858.1">
    <property type="nucleotide sequence ID" value="NZ_WLYK01000008.1"/>
</dbReference>
<evidence type="ECO:0000313" key="4">
    <source>
        <dbReference type="Proteomes" id="UP000460221"/>
    </source>
</evidence>
<sequence length="306" mass="32370">MDIALYGRALWTYKWLLVVGVVVAAAAAFLVGFKIQDGKVVSRSEGLYTASTYVLIGGNNGQLFLNQVPGEAVPDGSSAPRDVDLAGLAPTYAYYVSSDVIRKAVEDQVGAFGEDEALTAIARTNMPGSPDDTGGRFSLPVLSIIGQAPTAARAQDISRAANEAFQTFVAQQQDQNGTPAEQRTTLVTLNQNEAQPVETSNPLLGVVVTGIGVLAAFIALIFVLFNVRTRRLEKERDALEEARNHERIAEPVGAGPADFPASGPVPGAPGPMGFDRNGAFPVDRGDGRPPLLPGFPPRGDDRSPRD</sequence>
<evidence type="ECO:0008006" key="5">
    <source>
        <dbReference type="Google" id="ProtNLM"/>
    </source>
</evidence>
<evidence type="ECO:0000256" key="1">
    <source>
        <dbReference type="SAM" id="MobiDB-lite"/>
    </source>
</evidence>
<feature type="transmembrane region" description="Helical" evidence="2">
    <location>
        <begin position="12"/>
        <end position="33"/>
    </location>
</feature>
<gene>
    <name evidence="3" type="ORF">GIS00_18035</name>
</gene>
<keyword evidence="4" id="KW-1185">Reference proteome</keyword>
<feature type="transmembrane region" description="Helical" evidence="2">
    <location>
        <begin position="203"/>
        <end position="227"/>
    </location>
</feature>
<evidence type="ECO:0000256" key="2">
    <source>
        <dbReference type="SAM" id="Phobius"/>
    </source>
</evidence>
<name>A0A7K1FNW5_9ACTN</name>